<keyword evidence="2 6" id="KW-0378">Hydrolase</keyword>
<comment type="caution">
    <text evidence="6">The sequence shown here is derived from an EMBL/GenBank/DDBJ whole genome shotgun (WGS) entry which is preliminary data.</text>
</comment>
<evidence type="ECO:0000313" key="6">
    <source>
        <dbReference type="EMBL" id="ORY74327.1"/>
    </source>
</evidence>
<sequence length="719" mass="78633">MALWPFSRGTVLPDHDALDEPPDKPNGRSKRGEKDSSRDDSTSMAATWATLLEPFSKGQQLPAQARTEPHVPQKEEEPMTIAKLWQYLPFIAVQGTSLTKAFVNHHLYGPPKPSWGVELTLFTAFLREVAAYSHLSSLARLRSVLELGSLLPTPKDGIVTPVSFRVKRRGLRGFLAEADAKETGKRLITGEWVINKRLWRRMQTEFATKKTVPQDGRVILYLHGGAYYMMSTETHRFLTISCSRFTESRVFAINYRLAPETRFPGQLHDAVSAYLRLIIDLKIPADNIVFAGDSAGGGLCLALMMYLRDEGYPLPSGGILMSPWVDLTMSCESWSTNRPFDYLPSPKTDDPLNPVKCLLGGDINKYLTHPYVSPLFGDFHGIPPLLIQAGDAEVLRDEITLLAHKASLAGVSVEHEIFEDCVHVFQAFLFLEASRKAFQSQRYFVKHKLPSLLKPKTIDFGEIDADIAADAHLVDQRGNAESTTLPSTPISTDMDLPVLDSSDSEVLSDSTPRDSPVPSSPTSPSSKPRSRWAPLPPIRAHHTPRPILRAYASARDLAMSPRKAAVDLPSPASHASSIDTITPNGSVNTTPTNHRRHARASSSAAIALSARDEANPRPLHARSSSHPDFRALLEDYASTGPSNSTRVYGATASGRATPVEARDDLELSDEDGEKQVVGDSAEATEDEAIVEVVGKRKTGGGRTRAPSFGARSAPSTVAG</sequence>
<organism evidence="6 7">
    <name type="scientific">Leucosporidium creatinivorum</name>
    <dbReference type="NCBI Taxonomy" id="106004"/>
    <lineage>
        <taxon>Eukaryota</taxon>
        <taxon>Fungi</taxon>
        <taxon>Dikarya</taxon>
        <taxon>Basidiomycota</taxon>
        <taxon>Pucciniomycotina</taxon>
        <taxon>Microbotryomycetes</taxon>
        <taxon>Leucosporidiales</taxon>
        <taxon>Leucosporidium</taxon>
    </lineage>
</organism>
<feature type="compositionally biased region" description="Basic and acidic residues" evidence="4">
    <location>
        <begin position="13"/>
        <end position="41"/>
    </location>
</feature>
<feature type="compositionally biased region" description="Polar residues" evidence="4">
    <location>
        <begin position="573"/>
        <end position="592"/>
    </location>
</feature>
<feature type="region of interest" description="Disordered" evidence="4">
    <location>
        <begin position="1"/>
        <end position="43"/>
    </location>
</feature>
<feature type="domain" description="Alpha/beta hydrolase fold-3" evidence="5">
    <location>
        <begin position="219"/>
        <end position="426"/>
    </location>
</feature>
<dbReference type="PROSITE" id="PS01173">
    <property type="entry name" value="LIPASE_GDXG_HIS"/>
    <property type="match status" value="1"/>
</dbReference>
<name>A0A1Y2ES35_9BASI</name>
<feature type="region of interest" description="Disordered" evidence="4">
    <location>
        <begin position="636"/>
        <end position="719"/>
    </location>
</feature>
<dbReference type="PROSITE" id="PS01174">
    <property type="entry name" value="LIPASE_GDXG_SER"/>
    <property type="match status" value="1"/>
</dbReference>
<proteinExistence type="inferred from homology"/>
<evidence type="ECO:0000259" key="5">
    <source>
        <dbReference type="Pfam" id="PF07859"/>
    </source>
</evidence>
<dbReference type="STRING" id="106004.A0A1Y2ES35"/>
<evidence type="ECO:0000256" key="3">
    <source>
        <dbReference type="PROSITE-ProRule" id="PRU10038"/>
    </source>
</evidence>
<dbReference type="PANTHER" id="PTHR48081">
    <property type="entry name" value="AB HYDROLASE SUPERFAMILY PROTEIN C4A8.06C"/>
    <property type="match status" value="1"/>
</dbReference>
<dbReference type="Pfam" id="PF07859">
    <property type="entry name" value="Abhydrolase_3"/>
    <property type="match status" value="1"/>
</dbReference>
<feature type="active site" evidence="3">
    <location>
        <position position="294"/>
    </location>
</feature>
<accession>A0A1Y2ES35</accession>
<dbReference type="InterPro" id="IPR013094">
    <property type="entry name" value="AB_hydrolase_3"/>
</dbReference>
<feature type="region of interest" description="Disordered" evidence="4">
    <location>
        <begin position="478"/>
        <end position="545"/>
    </location>
</feature>
<evidence type="ECO:0000256" key="1">
    <source>
        <dbReference type="ARBA" id="ARBA00010515"/>
    </source>
</evidence>
<gene>
    <name evidence="6" type="ORF">BCR35DRAFT_306799</name>
</gene>
<evidence type="ECO:0000313" key="7">
    <source>
        <dbReference type="Proteomes" id="UP000193467"/>
    </source>
</evidence>
<dbReference type="SUPFAM" id="SSF53474">
    <property type="entry name" value="alpha/beta-Hydrolases"/>
    <property type="match status" value="1"/>
</dbReference>
<dbReference type="EMBL" id="MCGR01000042">
    <property type="protein sequence ID" value="ORY74327.1"/>
    <property type="molecule type" value="Genomic_DNA"/>
</dbReference>
<comment type="similarity">
    <text evidence="1">Belongs to the 'GDXG' lipolytic enzyme family.</text>
</comment>
<dbReference type="OrthoDB" id="408631at2759"/>
<dbReference type="Proteomes" id="UP000193467">
    <property type="component" value="Unassembled WGS sequence"/>
</dbReference>
<dbReference type="FunCoup" id="A0A1Y2ES35">
    <property type="interactions" value="19"/>
</dbReference>
<feature type="region of interest" description="Disordered" evidence="4">
    <location>
        <begin position="562"/>
        <end position="604"/>
    </location>
</feature>
<feature type="compositionally biased region" description="Low complexity" evidence="4">
    <location>
        <begin position="495"/>
        <end position="527"/>
    </location>
</feature>
<dbReference type="PANTHER" id="PTHR48081:SF26">
    <property type="entry name" value="ALPHA_BETA HYDROLASE FOLD-3 DOMAIN-CONTAINING PROTEIN"/>
    <property type="match status" value="1"/>
</dbReference>
<evidence type="ECO:0000256" key="4">
    <source>
        <dbReference type="SAM" id="MobiDB-lite"/>
    </source>
</evidence>
<dbReference type="InterPro" id="IPR002168">
    <property type="entry name" value="Lipase_GDXG_HIS_AS"/>
</dbReference>
<dbReference type="InterPro" id="IPR029058">
    <property type="entry name" value="AB_hydrolase_fold"/>
</dbReference>
<feature type="compositionally biased region" description="Polar residues" evidence="4">
    <location>
        <begin position="479"/>
        <end position="491"/>
    </location>
</feature>
<keyword evidence="7" id="KW-1185">Reference proteome</keyword>
<dbReference type="InterPro" id="IPR050300">
    <property type="entry name" value="GDXG_lipolytic_enzyme"/>
</dbReference>
<evidence type="ECO:0000256" key="2">
    <source>
        <dbReference type="ARBA" id="ARBA00022801"/>
    </source>
</evidence>
<dbReference type="Gene3D" id="3.40.50.1820">
    <property type="entry name" value="alpha/beta hydrolase"/>
    <property type="match status" value="1"/>
</dbReference>
<dbReference type="InterPro" id="IPR033140">
    <property type="entry name" value="Lipase_GDXG_put_SER_AS"/>
</dbReference>
<protein>
    <submittedName>
        <fullName evidence="6">Alpha/Beta hydrolase protein</fullName>
    </submittedName>
</protein>
<reference evidence="6 7" key="1">
    <citation type="submission" date="2016-07" db="EMBL/GenBank/DDBJ databases">
        <title>Pervasive Adenine N6-methylation of Active Genes in Fungi.</title>
        <authorList>
            <consortium name="DOE Joint Genome Institute"/>
            <person name="Mondo S.J."/>
            <person name="Dannebaum R.O."/>
            <person name="Kuo R.C."/>
            <person name="Labutti K."/>
            <person name="Haridas S."/>
            <person name="Kuo A."/>
            <person name="Salamov A."/>
            <person name="Ahrendt S.R."/>
            <person name="Lipzen A."/>
            <person name="Sullivan W."/>
            <person name="Andreopoulos W.B."/>
            <person name="Clum A."/>
            <person name="Lindquist E."/>
            <person name="Daum C."/>
            <person name="Ramamoorthy G.K."/>
            <person name="Gryganskyi A."/>
            <person name="Culley D."/>
            <person name="Magnuson J.K."/>
            <person name="James T.Y."/>
            <person name="O'Malley M.A."/>
            <person name="Stajich J.E."/>
            <person name="Spatafora J.W."/>
            <person name="Visel A."/>
            <person name="Grigoriev I.V."/>
        </authorList>
    </citation>
    <scope>NUCLEOTIDE SEQUENCE [LARGE SCALE GENOMIC DNA]</scope>
    <source>
        <strain evidence="6 7">62-1032</strain>
    </source>
</reference>
<dbReference type="AlphaFoldDB" id="A0A1Y2ES35"/>
<dbReference type="InParanoid" id="A0A1Y2ES35"/>
<dbReference type="FunFam" id="3.40.50.1820:FF:000252">
    <property type="entry name" value="Related to calmodulin-dependent protein kinase"/>
    <property type="match status" value="1"/>
</dbReference>
<dbReference type="GO" id="GO:0016787">
    <property type="term" value="F:hydrolase activity"/>
    <property type="evidence" value="ECO:0007669"/>
    <property type="project" value="UniProtKB-KW"/>
</dbReference>